<dbReference type="Gene3D" id="3.40.50.12370">
    <property type="match status" value="1"/>
</dbReference>
<evidence type="ECO:0000313" key="3">
    <source>
        <dbReference type="EMBL" id="GJD99229.1"/>
    </source>
</evidence>
<proteinExistence type="inferred from homology"/>
<dbReference type="CDD" id="cd00293">
    <property type="entry name" value="USP-like"/>
    <property type="match status" value="1"/>
</dbReference>
<evidence type="ECO:0000256" key="1">
    <source>
        <dbReference type="ARBA" id="ARBA00008791"/>
    </source>
</evidence>
<sequence length="270" mass="27746">MSYASILVAVDLAPRSRSRVRLAGRLADAFGAGLIGVAAEQPAYAIPPLGATAAGAYALAAASEVVHTDLRIAQAAFEEEAGARARTEWRAALDFPLSFLAAQAAAADLVIVGRAGEAGASPFAFNSGDAVMRLGRPVLVVPPEVDHLDAARVTIGWKNTREARRAVSDALPLLRRAAHVAVVSVDEGQGAPDGRDVVALLTAHGVAATALCVEAAGDATSRALIDTALEQGADLIVTGAYGHGRLREWVFGGVTRTLLAASPVCCLMSH</sequence>
<keyword evidence="4" id="KW-1185">Reference proteome</keyword>
<accession>A0ABQ4S9Q9</accession>
<dbReference type="PANTHER" id="PTHR46268:SF15">
    <property type="entry name" value="UNIVERSAL STRESS PROTEIN HP_0031"/>
    <property type="match status" value="1"/>
</dbReference>
<evidence type="ECO:0000259" key="2">
    <source>
        <dbReference type="Pfam" id="PF00582"/>
    </source>
</evidence>
<organism evidence="3 4">
    <name type="scientific">Methylobacterium isbiliense</name>
    <dbReference type="NCBI Taxonomy" id="315478"/>
    <lineage>
        <taxon>Bacteria</taxon>
        <taxon>Pseudomonadati</taxon>
        <taxon>Pseudomonadota</taxon>
        <taxon>Alphaproteobacteria</taxon>
        <taxon>Hyphomicrobiales</taxon>
        <taxon>Methylobacteriaceae</taxon>
        <taxon>Methylobacterium</taxon>
    </lineage>
</organism>
<evidence type="ECO:0000313" key="4">
    <source>
        <dbReference type="Proteomes" id="UP001055153"/>
    </source>
</evidence>
<feature type="domain" description="UspA" evidence="2">
    <location>
        <begin position="3"/>
        <end position="142"/>
    </location>
</feature>
<name>A0ABQ4S9Q9_9HYPH</name>
<dbReference type="InterPro" id="IPR006016">
    <property type="entry name" value="UspA"/>
</dbReference>
<dbReference type="Proteomes" id="UP001055153">
    <property type="component" value="Unassembled WGS sequence"/>
</dbReference>
<feature type="domain" description="UspA" evidence="2">
    <location>
        <begin position="203"/>
        <end position="268"/>
    </location>
</feature>
<comment type="similarity">
    <text evidence="1">Belongs to the universal stress protein A family.</text>
</comment>
<dbReference type="PANTHER" id="PTHR46268">
    <property type="entry name" value="STRESS RESPONSE PROTEIN NHAX"/>
    <property type="match status" value="1"/>
</dbReference>
<dbReference type="RefSeq" id="WP_238234116.1">
    <property type="nucleotide sequence ID" value="NZ_BPQQ01000011.1"/>
</dbReference>
<reference evidence="3" key="1">
    <citation type="journal article" date="2021" name="Front. Microbiol.">
        <title>Comprehensive Comparative Genomics and Phenotyping of Methylobacterium Species.</title>
        <authorList>
            <person name="Alessa O."/>
            <person name="Ogura Y."/>
            <person name="Fujitani Y."/>
            <person name="Takami H."/>
            <person name="Hayashi T."/>
            <person name="Sahin N."/>
            <person name="Tani A."/>
        </authorList>
    </citation>
    <scope>NUCLEOTIDE SEQUENCE</scope>
    <source>
        <strain evidence="3">DSM 17168</strain>
    </source>
</reference>
<gene>
    <name evidence="3" type="ORF">GMJLKIPL_1145</name>
</gene>
<dbReference type="Pfam" id="PF00582">
    <property type="entry name" value="Usp"/>
    <property type="match status" value="2"/>
</dbReference>
<dbReference type="SUPFAM" id="SSF52402">
    <property type="entry name" value="Adenine nucleotide alpha hydrolases-like"/>
    <property type="match status" value="2"/>
</dbReference>
<protein>
    <recommendedName>
        <fullName evidence="2">UspA domain-containing protein</fullName>
    </recommendedName>
</protein>
<reference evidence="3" key="2">
    <citation type="submission" date="2021-08" db="EMBL/GenBank/DDBJ databases">
        <authorList>
            <person name="Tani A."/>
            <person name="Ola A."/>
            <person name="Ogura Y."/>
            <person name="Katsura K."/>
            <person name="Hayashi T."/>
        </authorList>
    </citation>
    <scope>NUCLEOTIDE SEQUENCE</scope>
    <source>
        <strain evidence="3">DSM 17168</strain>
    </source>
</reference>
<dbReference type="EMBL" id="BPQQ01000011">
    <property type="protein sequence ID" value="GJD99229.1"/>
    <property type="molecule type" value="Genomic_DNA"/>
</dbReference>
<comment type="caution">
    <text evidence="3">The sequence shown here is derived from an EMBL/GenBank/DDBJ whole genome shotgun (WGS) entry which is preliminary data.</text>
</comment>